<gene>
    <name evidence="5" type="ORF">SteCoe_11897</name>
</gene>
<accession>A0A1R2CC29</accession>
<name>A0A1R2CC29_9CILI</name>
<dbReference type="Gene3D" id="1.25.40.20">
    <property type="entry name" value="Ankyrin repeat-containing domain"/>
    <property type="match status" value="1"/>
</dbReference>
<evidence type="ECO:0000256" key="2">
    <source>
        <dbReference type="ARBA" id="ARBA00023043"/>
    </source>
</evidence>
<feature type="domain" description="SAM" evidence="4">
    <location>
        <begin position="281"/>
        <end position="347"/>
    </location>
</feature>
<feature type="repeat" description="ANK" evidence="3">
    <location>
        <begin position="101"/>
        <end position="133"/>
    </location>
</feature>
<sequence length="372" mass="41983">MSSEFHKACRLGDLESLENILKTSPQVIEDLDPNLGWSGLYRTVVCGHYKAVNLLLSKSINPNIKNTSGETALHQAVESNQVEIAELLLQYKADANIQREDGESPLHLAVRKTIQPMISLLISYSADPQIPNRINNFTSLDYAEGNPDIIRVLKNSGFIKTVKLPEPQASPSPEEIKSLMEPELEECSKNSLYQWLMKIGQQDLFDLLISHGYDDLSFLFEQMKSEPLTLQLLEEIGVKKIGQRLILLAFLEEEVHKYLRKSAPVHSSCCTKETLTPVLGLEDWLKKLNLGWTFLLFVDAGFTDMETMLFLMNTNYAINDEVLKVVGVNKIGHRQRIILKLKEEARNAIKNISFLISENEVKSTACGFCGIF</sequence>
<dbReference type="PROSITE" id="PS50088">
    <property type="entry name" value="ANK_REPEAT"/>
    <property type="match status" value="2"/>
</dbReference>
<evidence type="ECO:0000256" key="3">
    <source>
        <dbReference type="PROSITE-ProRule" id="PRU00023"/>
    </source>
</evidence>
<keyword evidence="6" id="KW-1185">Reference proteome</keyword>
<dbReference type="Proteomes" id="UP000187209">
    <property type="component" value="Unassembled WGS sequence"/>
</dbReference>
<dbReference type="InterPro" id="IPR036770">
    <property type="entry name" value="Ankyrin_rpt-contain_sf"/>
</dbReference>
<dbReference type="Pfam" id="PF12796">
    <property type="entry name" value="Ank_2"/>
    <property type="match status" value="1"/>
</dbReference>
<keyword evidence="1" id="KW-0677">Repeat</keyword>
<proteinExistence type="predicted"/>
<dbReference type="SUPFAM" id="SSF48403">
    <property type="entry name" value="Ankyrin repeat"/>
    <property type="match status" value="1"/>
</dbReference>
<dbReference type="InterPro" id="IPR013761">
    <property type="entry name" value="SAM/pointed_sf"/>
</dbReference>
<dbReference type="InterPro" id="IPR001660">
    <property type="entry name" value="SAM"/>
</dbReference>
<keyword evidence="2 3" id="KW-0040">ANK repeat</keyword>
<organism evidence="5 6">
    <name type="scientific">Stentor coeruleus</name>
    <dbReference type="NCBI Taxonomy" id="5963"/>
    <lineage>
        <taxon>Eukaryota</taxon>
        <taxon>Sar</taxon>
        <taxon>Alveolata</taxon>
        <taxon>Ciliophora</taxon>
        <taxon>Postciliodesmatophora</taxon>
        <taxon>Heterotrichea</taxon>
        <taxon>Heterotrichida</taxon>
        <taxon>Stentoridae</taxon>
        <taxon>Stentor</taxon>
    </lineage>
</organism>
<protein>
    <recommendedName>
        <fullName evidence="4">SAM domain-containing protein</fullName>
    </recommendedName>
</protein>
<dbReference type="InterPro" id="IPR002110">
    <property type="entry name" value="Ankyrin_rpt"/>
</dbReference>
<dbReference type="Pfam" id="PF00536">
    <property type="entry name" value="SAM_1"/>
    <property type="match status" value="1"/>
</dbReference>
<evidence type="ECO:0000259" key="4">
    <source>
        <dbReference type="PROSITE" id="PS50105"/>
    </source>
</evidence>
<dbReference type="AlphaFoldDB" id="A0A1R2CC29"/>
<dbReference type="PANTHER" id="PTHR24174:SF16">
    <property type="entry name" value="CASKIN-2"/>
    <property type="match status" value="1"/>
</dbReference>
<dbReference type="Gene3D" id="1.10.150.50">
    <property type="entry name" value="Transcription Factor, Ets-1"/>
    <property type="match status" value="2"/>
</dbReference>
<dbReference type="PANTHER" id="PTHR24174">
    <property type="entry name" value="ANKYRIN REPEAT AND STERILE ALPHA MOTIF DOMAIN-CONTAINING PROTEIN 1"/>
    <property type="match status" value="1"/>
</dbReference>
<evidence type="ECO:0000313" key="6">
    <source>
        <dbReference type="Proteomes" id="UP000187209"/>
    </source>
</evidence>
<dbReference type="SMART" id="SM00248">
    <property type="entry name" value="ANK"/>
    <property type="match status" value="5"/>
</dbReference>
<dbReference type="PROSITE" id="PS50105">
    <property type="entry name" value="SAM_DOMAIN"/>
    <property type="match status" value="1"/>
</dbReference>
<reference evidence="5 6" key="1">
    <citation type="submission" date="2016-11" db="EMBL/GenBank/DDBJ databases">
        <title>The macronuclear genome of Stentor coeruleus: a giant cell with tiny introns.</title>
        <authorList>
            <person name="Slabodnick M."/>
            <person name="Ruby J.G."/>
            <person name="Reiff S.B."/>
            <person name="Swart E.C."/>
            <person name="Gosai S."/>
            <person name="Prabakaran S."/>
            <person name="Witkowska E."/>
            <person name="Larue G.E."/>
            <person name="Fisher S."/>
            <person name="Freeman R.M."/>
            <person name="Gunawardena J."/>
            <person name="Chu W."/>
            <person name="Stover N.A."/>
            <person name="Gregory B.D."/>
            <person name="Nowacki M."/>
            <person name="Derisi J."/>
            <person name="Roy S.W."/>
            <person name="Marshall W.F."/>
            <person name="Sood P."/>
        </authorList>
    </citation>
    <scope>NUCLEOTIDE SEQUENCE [LARGE SCALE GENOMIC DNA]</scope>
    <source>
        <strain evidence="5">WM001</strain>
    </source>
</reference>
<comment type="caution">
    <text evidence="5">The sequence shown here is derived from an EMBL/GenBank/DDBJ whole genome shotgun (WGS) entry which is preliminary data.</text>
</comment>
<evidence type="ECO:0000256" key="1">
    <source>
        <dbReference type="ARBA" id="ARBA00022737"/>
    </source>
</evidence>
<dbReference type="OrthoDB" id="430364at2759"/>
<evidence type="ECO:0000313" key="5">
    <source>
        <dbReference type="EMBL" id="OMJ86546.1"/>
    </source>
</evidence>
<dbReference type="Pfam" id="PF00023">
    <property type="entry name" value="Ank"/>
    <property type="match status" value="1"/>
</dbReference>
<dbReference type="InterPro" id="IPR033635">
    <property type="entry name" value="ANKS1/Caskin"/>
</dbReference>
<dbReference type="EMBL" id="MPUH01000202">
    <property type="protein sequence ID" value="OMJ86546.1"/>
    <property type="molecule type" value="Genomic_DNA"/>
</dbReference>
<dbReference type="PROSITE" id="PS50297">
    <property type="entry name" value="ANK_REP_REGION"/>
    <property type="match status" value="2"/>
</dbReference>
<dbReference type="SMART" id="SM00454">
    <property type="entry name" value="SAM"/>
    <property type="match status" value="2"/>
</dbReference>
<dbReference type="SUPFAM" id="SSF47769">
    <property type="entry name" value="SAM/Pointed domain"/>
    <property type="match status" value="1"/>
</dbReference>
<feature type="repeat" description="ANK" evidence="3">
    <location>
        <begin position="68"/>
        <end position="100"/>
    </location>
</feature>